<evidence type="ECO:0000256" key="2">
    <source>
        <dbReference type="HAMAP-Rule" id="MF_00338"/>
    </source>
</evidence>
<dbReference type="EMBL" id="AMRV01000002">
    <property type="protein sequence ID" value="EMD83763.1"/>
    <property type="molecule type" value="Genomic_DNA"/>
</dbReference>
<sequence>MIITTTPTVEGRPIATYHAVVTGEAIMGANLFKDFFASISDVVGGRSGAYEKVLKQARQEALEELEYYANHYGADAVVGVDLDYEVIGKDGSMLMVSATGTAVSFAAESTRKASPAGSASEATPTPTPTPPKSPWR</sequence>
<dbReference type="Proteomes" id="UP000011717">
    <property type="component" value="Unassembled WGS sequence"/>
</dbReference>
<gene>
    <name evidence="4" type="ORF">C725_0735</name>
</gene>
<feature type="compositionally biased region" description="Low complexity" evidence="3">
    <location>
        <begin position="113"/>
        <end position="124"/>
    </location>
</feature>
<dbReference type="PANTHER" id="PTHR34068:SF1">
    <property type="entry name" value="UPF0145 PROTEIN YBJQ"/>
    <property type="match status" value="1"/>
</dbReference>
<feature type="region of interest" description="Disordered" evidence="3">
    <location>
        <begin position="107"/>
        <end position="136"/>
    </location>
</feature>
<dbReference type="OrthoDB" id="9796448at2"/>
<name>M2U6Z2_9SPHN</name>
<organism evidence="4 5">
    <name type="scientific">Pacificimonas flava</name>
    <dbReference type="NCBI Taxonomy" id="1234595"/>
    <lineage>
        <taxon>Bacteria</taxon>
        <taxon>Pseudomonadati</taxon>
        <taxon>Pseudomonadota</taxon>
        <taxon>Alphaproteobacteria</taxon>
        <taxon>Sphingomonadales</taxon>
        <taxon>Sphingosinicellaceae</taxon>
        <taxon>Pacificimonas</taxon>
    </lineage>
</organism>
<dbReference type="Pfam" id="PF01906">
    <property type="entry name" value="YbjQ_1"/>
    <property type="match status" value="1"/>
</dbReference>
<protein>
    <recommendedName>
        <fullName evidence="2">UPF0145 protein C725_0735</fullName>
    </recommendedName>
</protein>
<comment type="caution">
    <text evidence="4">The sequence shown here is derived from an EMBL/GenBank/DDBJ whole genome shotgun (WGS) entry which is preliminary data.</text>
</comment>
<comment type="similarity">
    <text evidence="1 2">Belongs to the UPF0145 family.</text>
</comment>
<dbReference type="AlphaFoldDB" id="M2U6Z2"/>
<dbReference type="HAMAP" id="MF_00338">
    <property type="entry name" value="UPF0145"/>
    <property type="match status" value="1"/>
</dbReference>
<dbReference type="InterPro" id="IPR035439">
    <property type="entry name" value="UPF0145_dom_sf"/>
</dbReference>
<evidence type="ECO:0000313" key="5">
    <source>
        <dbReference type="Proteomes" id="UP000011717"/>
    </source>
</evidence>
<evidence type="ECO:0000256" key="1">
    <source>
        <dbReference type="ARBA" id="ARBA00010751"/>
    </source>
</evidence>
<accession>M2U6Z2</accession>
<reference evidence="4 5" key="1">
    <citation type="journal article" date="2013" name="Genome Announc.">
        <title>Draft Genome Sequence of Strain JLT2015T, Belonging to the Family Sphingomonadaceae of the Alphaproteobacteria.</title>
        <authorList>
            <person name="Tang K."/>
            <person name="Liu K."/>
            <person name="Li S."/>
            <person name="Jiao N."/>
        </authorList>
    </citation>
    <scope>NUCLEOTIDE SEQUENCE [LARGE SCALE GENOMIC DNA]</scope>
    <source>
        <strain evidence="4 5">JLT2015</strain>
    </source>
</reference>
<dbReference type="PANTHER" id="PTHR34068">
    <property type="entry name" value="UPF0145 PROTEIN YBJQ"/>
    <property type="match status" value="1"/>
</dbReference>
<proteinExistence type="inferred from homology"/>
<evidence type="ECO:0000256" key="3">
    <source>
        <dbReference type="SAM" id="MobiDB-lite"/>
    </source>
</evidence>
<evidence type="ECO:0000313" key="4">
    <source>
        <dbReference type="EMBL" id="EMD83763.1"/>
    </source>
</evidence>
<keyword evidence="5" id="KW-1185">Reference proteome</keyword>
<dbReference type="PATRIC" id="fig|1234595.3.peg.733"/>
<dbReference type="InterPro" id="IPR002765">
    <property type="entry name" value="UPF0145_YbjQ-like"/>
</dbReference>
<dbReference type="NCBIfam" id="NF002776">
    <property type="entry name" value="PRK02877.1"/>
    <property type="match status" value="1"/>
</dbReference>
<dbReference type="Gene3D" id="3.30.110.70">
    <property type="entry name" value="Hypothetical protein apc22750. Chain B"/>
    <property type="match status" value="1"/>
</dbReference>
<feature type="compositionally biased region" description="Pro residues" evidence="3">
    <location>
        <begin position="125"/>
        <end position="136"/>
    </location>
</feature>
<dbReference type="SUPFAM" id="SSF117782">
    <property type="entry name" value="YbjQ-like"/>
    <property type="match status" value="1"/>
</dbReference>